<dbReference type="Proteomes" id="UP000663829">
    <property type="component" value="Unassembled WGS sequence"/>
</dbReference>
<gene>
    <name evidence="4" type="ORF">GPM918_LOCUS6783</name>
    <name evidence="5" type="ORF">OVA965_LOCUS30975</name>
    <name evidence="6" type="ORF">SRO942_LOCUS6783</name>
    <name evidence="7" type="ORF">TMI583_LOCUS31790</name>
</gene>
<dbReference type="Pfam" id="PF00169">
    <property type="entry name" value="PH"/>
    <property type="match status" value="1"/>
</dbReference>
<feature type="compositionally biased region" description="Low complexity" evidence="1">
    <location>
        <begin position="7"/>
        <end position="23"/>
    </location>
</feature>
<name>A0A813X0U7_9BILA</name>
<dbReference type="SUPFAM" id="SSF50729">
    <property type="entry name" value="PH domain-like"/>
    <property type="match status" value="1"/>
</dbReference>
<dbReference type="InterPro" id="IPR023394">
    <property type="entry name" value="Sec7_C_sf"/>
</dbReference>
<reference evidence="4" key="1">
    <citation type="submission" date="2021-02" db="EMBL/GenBank/DDBJ databases">
        <authorList>
            <person name="Nowell W R."/>
        </authorList>
    </citation>
    <scope>NUCLEOTIDE SEQUENCE</scope>
</reference>
<evidence type="ECO:0000313" key="7">
    <source>
        <dbReference type="EMBL" id="CAF4165257.1"/>
    </source>
</evidence>
<dbReference type="Proteomes" id="UP000677228">
    <property type="component" value="Unassembled WGS sequence"/>
</dbReference>
<dbReference type="EMBL" id="CAJNOQ010001064">
    <property type="protein sequence ID" value="CAF0864881.1"/>
    <property type="molecule type" value="Genomic_DNA"/>
</dbReference>
<dbReference type="EMBL" id="CAJOBA010044540">
    <property type="protein sequence ID" value="CAF4165257.1"/>
    <property type="molecule type" value="Genomic_DNA"/>
</dbReference>
<dbReference type="PANTHER" id="PTHR10663:SF402">
    <property type="entry name" value="MIP16918P"/>
    <property type="match status" value="1"/>
</dbReference>
<evidence type="ECO:0000313" key="8">
    <source>
        <dbReference type="Proteomes" id="UP000663829"/>
    </source>
</evidence>
<evidence type="ECO:0000313" key="6">
    <source>
        <dbReference type="EMBL" id="CAF3652403.1"/>
    </source>
</evidence>
<dbReference type="GO" id="GO:0032012">
    <property type="term" value="P:regulation of ARF protein signal transduction"/>
    <property type="evidence" value="ECO:0007669"/>
    <property type="project" value="InterPro"/>
</dbReference>
<dbReference type="FunFam" id="1.10.1000.11:FF:000002">
    <property type="entry name" value="Cytohesin 1"/>
    <property type="match status" value="1"/>
</dbReference>
<dbReference type="Proteomes" id="UP000681722">
    <property type="component" value="Unassembled WGS sequence"/>
</dbReference>
<feature type="domain" description="PH" evidence="2">
    <location>
        <begin position="305"/>
        <end position="421"/>
    </location>
</feature>
<dbReference type="Pfam" id="PF01369">
    <property type="entry name" value="Sec7"/>
    <property type="match status" value="1"/>
</dbReference>
<evidence type="ECO:0000259" key="3">
    <source>
        <dbReference type="PROSITE" id="PS50190"/>
    </source>
</evidence>
<dbReference type="EMBL" id="CAJOBC010001064">
    <property type="protein sequence ID" value="CAF3652403.1"/>
    <property type="molecule type" value="Genomic_DNA"/>
</dbReference>
<evidence type="ECO:0008006" key="9">
    <source>
        <dbReference type="Google" id="ProtNLM"/>
    </source>
</evidence>
<evidence type="ECO:0000313" key="4">
    <source>
        <dbReference type="EMBL" id="CAF0864881.1"/>
    </source>
</evidence>
<organism evidence="4 8">
    <name type="scientific">Didymodactylos carnosus</name>
    <dbReference type="NCBI Taxonomy" id="1234261"/>
    <lineage>
        <taxon>Eukaryota</taxon>
        <taxon>Metazoa</taxon>
        <taxon>Spiralia</taxon>
        <taxon>Gnathifera</taxon>
        <taxon>Rotifera</taxon>
        <taxon>Eurotatoria</taxon>
        <taxon>Bdelloidea</taxon>
        <taxon>Philodinida</taxon>
        <taxon>Philodinidae</taxon>
        <taxon>Didymodactylos</taxon>
    </lineage>
</organism>
<feature type="region of interest" description="Disordered" evidence="1">
    <location>
        <begin position="1"/>
        <end position="73"/>
    </location>
</feature>
<dbReference type="SMART" id="SM00222">
    <property type="entry name" value="Sec7"/>
    <property type="match status" value="1"/>
</dbReference>
<dbReference type="CDD" id="cd00171">
    <property type="entry name" value="Sec7"/>
    <property type="match status" value="1"/>
</dbReference>
<evidence type="ECO:0000256" key="1">
    <source>
        <dbReference type="SAM" id="MobiDB-lite"/>
    </source>
</evidence>
<feature type="domain" description="SEC7" evidence="3">
    <location>
        <begin position="93"/>
        <end position="286"/>
    </location>
</feature>
<dbReference type="Gene3D" id="1.10.220.20">
    <property type="match status" value="1"/>
</dbReference>
<dbReference type="Gene3D" id="2.30.29.30">
    <property type="entry name" value="Pleckstrin-homology domain (PH domain)/Phosphotyrosine-binding domain (PTB)"/>
    <property type="match status" value="1"/>
</dbReference>
<feature type="compositionally biased region" description="Polar residues" evidence="1">
    <location>
        <begin position="24"/>
        <end position="33"/>
    </location>
</feature>
<dbReference type="SMART" id="SM00233">
    <property type="entry name" value="PH"/>
    <property type="match status" value="1"/>
</dbReference>
<accession>A0A813X0U7</accession>
<dbReference type="Proteomes" id="UP000682733">
    <property type="component" value="Unassembled WGS sequence"/>
</dbReference>
<dbReference type="EMBL" id="CAJNOK010022897">
    <property type="protein sequence ID" value="CAF1354942.1"/>
    <property type="molecule type" value="Genomic_DNA"/>
</dbReference>
<dbReference type="InterPro" id="IPR035999">
    <property type="entry name" value="Sec7_dom_sf"/>
</dbReference>
<dbReference type="InterPro" id="IPR001849">
    <property type="entry name" value="PH_domain"/>
</dbReference>
<dbReference type="AlphaFoldDB" id="A0A813X0U7"/>
<dbReference type="Gene3D" id="1.10.1000.11">
    <property type="entry name" value="Arf Nucleotide-binding Site Opener,domain 2"/>
    <property type="match status" value="1"/>
</dbReference>
<keyword evidence="8" id="KW-1185">Reference proteome</keyword>
<dbReference type="InterPro" id="IPR011993">
    <property type="entry name" value="PH-like_dom_sf"/>
</dbReference>
<proteinExistence type="predicted"/>
<dbReference type="PROSITE" id="PS50190">
    <property type="entry name" value="SEC7"/>
    <property type="match status" value="1"/>
</dbReference>
<dbReference type="GO" id="GO:0005085">
    <property type="term" value="F:guanyl-nucleotide exchange factor activity"/>
    <property type="evidence" value="ECO:0007669"/>
    <property type="project" value="InterPro"/>
</dbReference>
<sequence>MFFDGRSNSITLTNDDTSSTTSNRSCLSISSSEIPKRQAQPRRSLFVQERRPSSIDKRSTDSNDDNNHPKMKLKPMKYIRRFSVSFSLRPQFQAHRRNPNVKQWIQGKKHFNANPKEGIQWLVENSLLQNTPEHVAAFLYKENGLSKRAIGEYLGEKDDFHIEVLKYFAHMHDFRSMCIVEALRQYLFVFLLPGEAQKIDRMMEAFAQRFYECNPHAYSSSEVCYIISFATIMLNTSLHNKNAKPTRGIFTLEKFQTSLTEAITTANGQIPDPSTIKAIYDNIKNNELKFPEDGFNCPVFPNNGNVIKEGFLFKQGGRYRNWKRRWFVITEGCLYYFESTTDREPRGIIPLVNVDVRDSDDRTKQFCFELFPLAGDKVKACKPVSGDFGKTTEGHHTVYRMTAASEEDRKEWIRCLRYASQNQLPKHRYS</sequence>
<protein>
    <recommendedName>
        <fullName evidence="9">Cytohesin-1</fullName>
    </recommendedName>
</protein>
<evidence type="ECO:0000313" key="5">
    <source>
        <dbReference type="EMBL" id="CAF1354942.1"/>
    </source>
</evidence>
<dbReference type="OrthoDB" id="430364at2759"/>
<evidence type="ECO:0000259" key="2">
    <source>
        <dbReference type="PROSITE" id="PS50003"/>
    </source>
</evidence>
<dbReference type="PANTHER" id="PTHR10663">
    <property type="entry name" value="GUANYL-NUCLEOTIDE EXCHANGE FACTOR"/>
    <property type="match status" value="1"/>
</dbReference>
<comment type="caution">
    <text evidence="4">The sequence shown here is derived from an EMBL/GenBank/DDBJ whole genome shotgun (WGS) entry which is preliminary data.</text>
</comment>
<dbReference type="SUPFAM" id="SSF48425">
    <property type="entry name" value="Sec7 domain"/>
    <property type="match status" value="1"/>
</dbReference>
<feature type="compositionally biased region" description="Basic and acidic residues" evidence="1">
    <location>
        <begin position="48"/>
        <end position="68"/>
    </location>
</feature>
<dbReference type="InterPro" id="IPR000904">
    <property type="entry name" value="Sec7_dom"/>
</dbReference>
<dbReference type="PROSITE" id="PS50003">
    <property type="entry name" value="PH_DOMAIN"/>
    <property type="match status" value="1"/>
</dbReference>